<evidence type="ECO:0000256" key="4">
    <source>
        <dbReference type="ARBA" id="ARBA00023136"/>
    </source>
</evidence>
<organism evidence="7 8">
    <name type="scientific">Geosmithia morbida</name>
    <dbReference type="NCBI Taxonomy" id="1094350"/>
    <lineage>
        <taxon>Eukaryota</taxon>
        <taxon>Fungi</taxon>
        <taxon>Dikarya</taxon>
        <taxon>Ascomycota</taxon>
        <taxon>Pezizomycotina</taxon>
        <taxon>Sordariomycetes</taxon>
        <taxon>Hypocreomycetidae</taxon>
        <taxon>Hypocreales</taxon>
        <taxon>Bionectriaceae</taxon>
        <taxon>Geosmithia</taxon>
    </lineage>
</organism>
<comment type="subcellular location">
    <subcellularLocation>
        <location evidence="1">Membrane</location>
        <topology evidence="1">Multi-pass membrane protein</topology>
    </subcellularLocation>
</comment>
<gene>
    <name evidence="7" type="ORF">GMORB2_5341</name>
</gene>
<evidence type="ECO:0000256" key="1">
    <source>
        <dbReference type="ARBA" id="ARBA00004141"/>
    </source>
</evidence>
<proteinExistence type="predicted"/>
<name>A0A9P4YZ31_9HYPO</name>
<dbReference type="PANTHER" id="PTHR34292:SF2">
    <property type="entry name" value="OUTER SPORE WALL PROTEIN LDS1"/>
    <property type="match status" value="1"/>
</dbReference>
<feature type="compositionally biased region" description="Polar residues" evidence="5">
    <location>
        <begin position="1"/>
        <end position="14"/>
    </location>
</feature>
<keyword evidence="2 6" id="KW-0812">Transmembrane</keyword>
<feature type="transmembrane region" description="Helical" evidence="6">
    <location>
        <begin position="171"/>
        <end position="191"/>
    </location>
</feature>
<dbReference type="InterPro" id="IPR059112">
    <property type="entry name" value="CysZ/EI24"/>
</dbReference>
<dbReference type="Pfam" id="PF07264">
    <property type="entry name" value="EI24"/>
    <property type="match status" value="1"/>
</dbReference>
<keyword evidence="4 6" id="KW-0472">Membrane</keyword>
<feature type="transmembrane region" description="Helical" evidence="6">
    <location>
        <begin position="87"/>
        <end position="108"/>
    </location>
</feature>
<feature type="transmembrane region" description="Helical" evidence="6">
    <location>
        <begin position="226"/>
        <end position="248"/>
    </location>
</feature>
<dbReference type="GO" id="GO:0005619">
    <property type="term" value="C:ascospore wall"/>
    <property type="evidence" value="ECO:0007669"/>
    <property type="project" value="TreeGrafter"/>
</dbReference>
<accession>A0A9P4YZ31</accession>
<evidence type="ECO:0000313" key="8">
    <source>
        <dbReference type="Proteomes" id="UP000749293"/>
    </source>
</evidence>
<dbReference type="RefSeq" id="XP_035323327.1">
    <property type="nucleotide sequence ID" value="XM_035467315.1"/>
</dbReference>
<evidence type="ECO:0000256" key="2">
    <source>
        <dbReference type="ARBA" id="ARBA00022692"/>
    </source>
</evidence>
<comment type="caution">
    <text evidence="7">The sequence shown here is derived from an EMBL/GenBank/DDBJ whole genome shotgun (WGS) entry which is preliminary data.</text>
</comment>
<dbReference type="InterPro" id="IPR052786">
    <property type="entry name" value="Spore_wall_assembly"/>
</dbReference>
<reference evidence="7" key="1">
    <citation type="submission" date="2020-03" db="EMBL/GenBank/DDBJ databases">
        <title>Site-based positive gene gene selection in Geosmithia morbida across the United States reveals a broad range of putative effectors and factors for local host and environmental adapation.</title>
        <authorList>
            <person name="Onufrak A."/>
            <person name="Murdoch R.W."/>
            <person name="Gazis R."/>
            <person name="Huff M."/>
            <person name="Staton M."/>
            <person name="Klingeman W."/>
            <person name="Hadziabdic D."/>
        </authorList>
    </citation>
    <scope>NUCLEOTIDE SEQUENCE</scope>
    <source>
        <strain evidence="7">1262</strain>
    </source>
</reference>
<keyword evidence="3 6" id="KW-1133">Transmembrane helix</keyword>
<keyword evidence="8" id="KW-1185">Reference proteome</keyword>
<dbReference type="OrthoDB" id="10012223at2759"/>
<dbReference type="Proteomes" id="UP000749293">
    <property type="component" value="Unassembled WGS sequence"/>
</dbReference>
<dbReference type="EMBL" id="JAANYQ010000004">
    <property type="protein sequence ID" value="KAF4124675.1"/>
    <property type="molecule type" value="Genomic_DNA"/>
</dbReference>
<evidence type="ECO:0000256" key="5">
    <source>
        <dbReference type="SAM" id="MobiDB-lite"/>
    </source>
</evidence>
<evidence type="ECO:0000256" key="3">
    <source>
        <dbReference type="ARBA" id="ARBA00022989"/>
    </source>
</evidence>
<feature type="transmembrane region" description="Helical" evidence="6">
    <location>
        <begin position="58"/>
        <end position="81"/>
    </location>
</feature>
<sequence length="292" mass="31734">MADSVSDTSASPAGSSKRSRVAKSVSRNAQAVLSKGIVYFLSHRSLWRPFLSCLPQYLALYVSVVVGMFSFTYVPQLAVLFFVDGPLAVGTAILLVLNESVTVVNALARQYLLRDALVNTFDGTLLTRNKTGMVQEGREVKFGGGLDPIQKLGKLVKSPFDGFGVKSLLRYFLYLPLNFIPVVGTAAFFFFQARSRGGTVHDRFFQLKKWAPSQRVDWLETHKGPYTAFGIVAGLLEMIPVASVFFTYTNTVGAALWAADIDAVDAPHDAPVNAPVPIIDDTQDTGVTGGEQ</sequence>
<dbReference type="GeneID" id="55971569"/>
<dbReference type="GO" id="GO:0005628">
    <property type="term" value="C:prospore membrane"/>
    <property type="evidence" value="ECO:0007669"/>
    <property type="project" value="TreeGrafter"/>
</dbReference>
<dbReference type="PANTHER" id="PTHR34292">
    <property type="entry name" value="OUTER SPORE WALL PROTEIN LDS1"/>
    <property type="match status" value="1"/>
</dbReference>
<feature type="region of interest" description="Disordered" evidence="5">
    <location>
        <begin position="1"/>
        <end position="22"/>
    </location>
</feature>
<dbReference type="AlphaFoldDB" id="A0A9P4YZ31"/>
<evidence type="ECO:0000256" key="6">
    <source>
        <dbReference type="SAM" id="Phobius"/>
    </source>
</evidence>
<feature type="region of interest" description="Disordered" evidence="5">
    <location>
        <begin position="272"/>
        <end position="292"/>
    </location>
</feature>
<protein>
    <submittedName>
        <fullName evidence="7">Pfam:DUF540</fullName>
    </submittedName>
</protein>
<dbReference type="GO" id="GO:0005811">
    <property type="term" value="C:lipid droplet"/>
    <property type="evidence" value="ECO:0007669"/>
    <property type="project" value="TreeGrafter"/>
</dbReference>
<evidence type="ECO:0000313" key="7">
    <source>
        <dbReference type="EMBL" id="KAF4124675.1"/>
    </source>
</evidence>